<keyword evidence="2" id="KW-1185">Reference proteome</keyword>
<dbReference type="EMBL" id="CM056815">
    <property type="protein sequence ID" value="KAJ8630392.1"/>
    <property type="molecule type" value="Genomic_DNA"/>
</dbReference>
<gene>
    <name evidence="1" type="ORF">MRB53_023715</name>
</gene>
<comment type="caution">
    <text evidence="1">The sequence shown here is derived from an EMBL/GenBank/DDBJ whole genome shotgun (WGS) entry which is preliminary data.</text>
</comment>
<organism evidence="1 2">
    <name type="scientific">Persea americana</name>
    <name type="common">Avocado</name>
    <dbReference type="NCBI Taxonomy" id="3435"/>
    <lineage>
        <taxon>Eukaryota</taxon>
        <taxon>Viridiplantae</taxon>
        <taxon>Streptophyta</taxon>
        <taxon>Embryophyta</taxon>
        <taxon>Tracheophyta</taxon>
        <taxon>Spermatophyta</taxon>
        <taxon>Magnoliopsida</taxon>
        <taxon>Magnoliidae</taxon>
        <taxon>Laurales</taxon>
        <taxon>Lauraceae</taxon>
        <taxon>Persea</taxon>
    </lineage>
</organism>
<protein>
    <submittedName>
        <fullName evidence="1">Uncharacterized protein</fullName>
    </submittedName>
</protein>
<reference evidence="1 2" key="1">
    <citation type="journal article" date="2022" name="Hortic Res">
        <title>A haplotype resolved chromosomal level avocado genome allows analysis of novel avocado genes.</title>
        <authorList>
            <person name="Nath O."/>
            <person name="Fletcher S.J."/>
            <person name="Hayward A."/>
            <person name="Shaw L.M."/>
            <person name="Masouleh A.K."/>
            <person name="Furtado A."/>
            <person name="Henry R.J."/>
            <person name="Mitter N."/>
        </authorList>
    </citation>
    <scope>NUCLEOTIDE SEQUENCE [LARGE SCALE GENOMIC DNA]</scope>
    <source>
        <strain evidence="2">cv. Hass</strain>
    </source>
</reference>
<sequence length="139" mass="14921">MKRRGSDDDAISEVDGDEGGWRHAGDGQVLQALGCCDSGSSLRDGERGRVEWDWCLGMGSDIGREGLVIEGFGMAGVGEDVKGMDVFDGGAGCNRKVLGWVELGSAGCNGFLDGSVIWFWDFGAYGSATMIVIWRRRFD</sequence>
<dbReference type="Proteomes" id="UP001234297">
    <property type="component" value="Chromosome 7"/>
</dbReference>
<proteinExistence type="predicted"/>
<evidence type="ECO:0000313" key="2">
    <source>
        <dbReference type="Proteomes" id="UP001234297"/>
    </source>
</evidence>
<accession>A0ACC2LBB6</accession>
<name>A0ACC2LBB6_PERAE</name>
<evidence type="ECO:0000313" key="1">
    <source>
        <dbReference type="EMBL" id="KAJ8630392.1"/>
    </source>
</evidence>